<accession>A0AAJ6ZMV6</accession>
<sequence length="195" mass="22135">MIFPIKQKSIFMLCTTVFIVCITLLLRGCLAHKNKKDFHDELTYVPAVRIRASIERAPDSYADSAAWDVESVLRLTSMLRQSQKADTVVQHQQNIMPGRRFMNYADSLKAFPSISQGHANNFYYDTDVVQNNEQEPPWNSGQNADNSVIVITNPSEARLPADTISVKLLRETMEARAKAARFTPSTTKMIWKNKP</sequence>
<name>A0AAJ6ZMV6_PAPXU</name>
<organism evidence="1">
    <name type="scientific">Papilio xuthus</name>
    <name type="common">Asian swallowtail butterfly</name>
    <dbReference type="NCBI Taxonomy" id="66420"/>
    <lineage>
        <taxon>Eukaryota</taxon>
        <taxon>Metazoa</taxon>
        <taxon>Ecdysozoa</taxon>
        <taxon>Arthropoda</taxon>
        <taxon>Hexapoda</taxon>
        <taxon>Insecta</taxon>
        <taxon>Pterygota</taxon>
        <taxon>Neoptera</taxon>
        <taxon>Endopterygota</taxon>
        <taxon>Lepidoptera</taxon>
        <taxon>Glossata</taxon>
        <taxon>Ditrysia</taxon>
        <taxon>Papilionoidea</taxon>
        <taxon>Papilionidae</taxon>
        <taxon>Papilioninae</taxon>
        <taxon>Papilio</taxon>
    </lineage>
</organism>
<dbReference type="RefSeq" id="XP_013175957.1">
    <property type="nucleotide sequence ID" value="XM_013320503.1"/>
</dbReference>
<gene>
    <name evidence="1 2" type="primary">LOC106124052</name>
</gene>
<dbReference type="RefSeq" id="XP_013175956.1">
    <property type="nucleotide sequence ID" value="XM_013320502.1"/>
</dbReference>
<dbReference type="KEGG" id="pxu:106124052"/>
<reference evidence="1 2" key="1">
    <citation type="submission" date="2025-04" db="UniProtKB">
        <authorList>
            <consortium name="RefSeq"/>
        </authorList>
    </citation>
    <scope>IDENTIFICATION</scope>
</reference>
<dbReference type="AlphaFoldDB" id="A0AAJ6ZMV6"/>
<dbReference type="GeneID" id="106124052"/>
<evidence type="ECO:0000313" key="2">
    <source>
        <dbReference type="RefSeq" id="XP_013175957.1"/>
    </source>
</evidence>
<evidence type="ECO:0000313" key="1">
    <source>
        <dbReference type="RefSeq" id="XP_013175956.1"/>
    </source>
</evidence>
<protein>
    <submittedName>
        <fullName evidence="1 2">Uncharacterized protein LOC106124052 isoform X1</fullName>
    </submittedName>
</protein>
<proteinExistence type="predicted"/>
<dbReference type="Proteomes" id="UP000694872">
    <property type="component" value="Unplaced"/>
</dbReference>